<dbReference type="InterPro" id="IPR021109">
    <property type="entry name" value="Peptidase_aspartic_dom_sf"/>
</dbReference>
<dbReference type="InterPro" id="IPR014371">
    <property type="entry name" value="Oat_ACAT_DAG_ARE"/>
</dbReference>
<keyword evidence="12" id="KW-1185">Reference proteome</keyword>
<dbReference type="Pfam" id="PF03062">
    <property type="entry name" value="MBOAT"/>
    <property type="match status" value="1"/>
</dbReference>
<protein>
    <submittedName>
        <fullName evidence="11">MBOAT, membrane-bound O-acyltransferase family</fullName>
    </submittedName>
</protein>
<keyword evidence="7 10" id="KW-0472">Membrane</keyword>
<feature type="transmembrane region" description="Helical" evidence="10">
    <location>
        <begin position="40"/>
        <end position="59"/>
    </location>
</feature>
<feature type="region of interest" description="Disordered" evidence="9">
    <location>
        <begin position="568"/>
        <end position="606"/>
    </location>
</feature>
<name>A0AAW1MJZ5_POPJA</name>
<dbReference type="InterPro" id="IPR004299">
    <property type="entry name" value="MBOAT_fam"/>
</dbReference>
<evidence type="ECO:0000256" key="4">
    <source>
        <dbReference type="ARBA" id="ARBA00022692"/>
    </source>
</evidence>
<feature type="transmembrane region" description="Helical" evidence="10">
    <location>
        <begin position="120"/>
        <end position="137"/>
    </location>
</feature>
<evidence type="ECO:0000313" key="12">
    <source>
        <dbReference type="Proteomes" id="UP001458880"/>
    </source>
</evidence>
<feature type="transmembrane region" description="Helical" evidence="10">
    <location>
        <begin position="220"/>
        <end position="239"/>
    </location>
</feature>
<organism evidence="11 12">
    <name type="scientific">Popillia japonica</name>
    <name type="common">Japanese beetle</name>
    <dbReference type="NCBI Taxonomy" id="7064"/>
    <lineage>
        <taxon>Eukaryota</taxon>
        <taxon>Metazoa</taxon>
        <taxon>Ecdysozoa</taxon>
        <taxon>Arthropoda</taxon>
        <taxon>Hexapoda</taxon>
        <taxon>Insecta</taxon>
        <taxon>Pterygota</taxon>
        <taxon>Neoptera</taxon>
        <taxon>Endopterygota</taxon>
        <taxon>Coleoptera</taxon>
        <taxon>Polyphaga</taxon>
        <taxon>Scarabaeiformia</taxon>
        <taxon>Scarabaeidae</taxon>
        <taxon>Rutelinae</taxon>
        <taxon>Popillia</taxon>
    </lineage>
</organism>
<keyword evidence="5" id="KW-0256">Endoplasmic reticulum</keyword>
<keyword evidence="8" id="KW-0012">Acyltransferase</keyword>
<evidence type="ECO:0000313" key="11">
    <source>
        <dbReference type="EMBL" id="KAK9746953.1"/>
    </source>
</evidence>
<evidence type="ECO:0000256" key="10">
    <source>
        <dbReference type="SAM" id="Phobius"/>
    </source>
</evidence>
<comment type="subcellular location">
    <subcellularLocation>
        <location evidence="1">Endoplasmic reticulum membrane</location>
        <topology evidence="1">Multi-pass membrane protein</topology>
    </subcellularLocation>
</comment>
<comment type="caution">
    <text evidence="11">The sequence shown here is derived from an EMBL/GenBank/DDBJ whole genome shotgun (WGS) entry which is preliminary data.</text>
</comment>
<dbReference type="SUPFAM" id="SSF50630">
    <property type="entry name" value="Acid proteases"/>
    <property type="match status" value="1"/>
</dbReference>
<evidence type="ECO:0000256" key="5">
    <source>
        <dbReference type="ARBA" id="ARBA00022824"/>
    </source>
</evidence>
<feature type="compositionally biased region" description="Polar residues" evidence="9">
    <location>
        <begin position="592"/>
        <end position="606"/>
    </location>
</feature>
<dbReference type="GO" id="GO:0008374">
    <property type="term" value="F:O-acyltransferase activity"/>
    <property type="evidence" value="ECO:0007669"/>
    <property type="project" value="InterPro"/>
</dbReference>
<dbReference type="Proteomes" id="UP001458880">
    <property type="component" value="Unassembled WGS sequence"/>
</dbReference>
<sequence>MPLSQNNKKKMEANGKIASAQENSILTELLQIPHFQTIRYFFYALLLTYINRDVIIFFTDTQPAFGLKMFFRGFENIHVSLILWIFMFISHIMVFVIFNLWARARREVSFIESIKRPWDLIALSLLIMYYMGCFYYVPIFSQHLRLAPIISTIIQLENLRLVMKGHSFIRYNVPKVIASDSDPNKSVELPKPSHILYFSFAPTLLYKDKYLRTETPDHRLLLNCCVDFLCTIWLLGFVTDDFIPKSHQDAGLTKIDWIKLALSIHDSFLLGLFVFLALFYAIYQCWLNITGELLRFGNREFYQAWWTSTDYGEFFRTWNTVVQDWLYLYIYKEFKDNITPNNKVIPKLMVLFISALAIESSKSQAKVMAEQQEVSVLKVKKVENKEEHRKNCINCGYQHLHRKNCINCGYQHLYGKCPAFRKTCAKCQKQNHFAKMCKTRVEKRAKVNEVKEEAALVEDEDELYIDSLYRTTTSAVYSINMQKDTMWIQKVQINNKIIDFKLDTGAEINVLPLDVLNSITGLTELTPSDISIIAYGSKDFKIKSKGIVKLMCQVKDISNLIRRNRVDLKSSRNSPSIKAGIHSEPSDDSGNESKMNDVSNTLATNDNTINTDQAAGLANNMNPDITVTEKTYVTRSGRTVKQPRSLGDYHLA</sequence>
<accession>A0AAW1MJZ5</accession>
<evidence type="ECO:0000256" key="1">
    <source>
        <dbReference type="ARBA" id="ARBA00004477"/>
    </source>
</evidence>
<evidence type="ECO:0000256" key="2">
    <source>
        <dbReference type="ARBA" id="ARBA00009010"/>
    </source>
</evidence>
<feature type="transmembrane region" description="Helical" evidence="10">
    <location>
        <begin position="260"/>
        <end position="283"/>
    </location>
</feature>
<dbReference type="GO" id="GO:0008203">
    <property type="term" value="P:cholesterol metabolic process"/>
    <property type="evidence" value="ECO:0007669"/>
    <property type="project" value="TreeGrafter"/>
</dbReference>
<dbReference type="Gene3D" id="2.40.70.10">
    <property type="entry name" value="Acid Proteases"/>
    <property type="match status" value="1"/>
</dbReference>
<evidence type="ECO:0000256" key="3">
    <source>
        <dbReference type="ARBA" id="ARBA00022679"/>
    </source>
</evidence>
<evidence type="ECO:0000256" key="7">
    <source>
        <dbReference type="ARBA" id="ARBA00023136"/>
    </source>
</evidence>
<gene>
    <name evidence="11" type="ORF">QE152_g5669</name>
</gene>
<evidence type="ECO:0000256" key="8">
    <source>
        <dbReference type="ARBA" id="ARBA00023315"/>
    </source>
</evidence>
<evidence type="ECO:0000256" key="9">
    <source>
        <dbReference type="SAM" id="MobiDB-lite"/>
    </source>
</evidence>
<comment type="similarity">
    <text evidence="2">Belongs to the membrane-bound acyltransferase family. Sterol o-acyltransferase subfamily.</text>
</comment>
<proteinExistence type="inferred from homology"/>
<dbReference type="EMBL" id="JASPKY010000035">
    <property type="protein sequence ID" value="KAK9746953.1"/>
    <property type="molecule type" value="Genomic_DNA"/>
</dbReference>
<dbReference type="PANTHER" id="PTHR10408:SF8">
    <property type="entry name" value="O-ACYLTRANSFERASE"/>
    <property type="match status" value="1"/>
</dbReference>
<reference evidence="11 12" key="1">
    <citation type="journal article" date="2024" name="BMC Genomics">
        <title>De novo assembly and annotation of Popillia japonica's genome with initial clues to its potential as an invasive pest.</title>
        <authorList>
            <person name="Cucini C."/>
            <person name="Boschi S."/>
            <person name="Funari R."/>
            <person name="Cardaioli E."/>
            <person name="Iannotti N."/>
            <person name="Marturano G."/>
            <person name="Paoli F."/>
            <person name="Bruttini M."/>
            <person name="Carapelli A."/>
            <person name="Frati F."/>
            <person name="Nardi F."/>
        </authorList>
    </citation>
    <scope>NUCLEOTIDE SEQUENCE [LARGE SCALE GENOMIC DNA]</scope>
    <source>
        <strain evidence="11">DMR45628</strain>
    </source>
</reference>
<dbReference type="AlphaFoldDB" id="A0AAW1MJZ5"/>
<evidence type="ECO:0000256" key="6">
    <source>
        <dbReference type="ARBA" id="ARBA00022989"/>
    </source>
</evidence>
<keyword evidence="3" id="KW-0808">Transferase</keyword>
<keyword evidence="6 10" id="KW-1133">Transmembrane helix</keyword>
<keyword evidence="4 10" id="KW-0812">Transmembrane</keyword>
<feature type="transmembrane region" description="Helical" evidence="10">
    <location>
        <begin position="79"/>
        <end position="100"/>
    </location>
</feature>
<dbReference type="GO" id="GO:0005789">
    <property type="term" value="C:endoplasmic reticulum membrane"/>
    <property type="evidence" value="ECO:0007669"/>
    <property type="project" value="UniProtKB-SubCell"/>
</dbReference>
<dbReference type="PANTHER" id="PTHR10408">
    <property type="entry name" value="STEROL O-ACYLTRANSFERASE"/>
    <property type="match status" value="1"/>
</dbReference>